<evidence type="ECO:0000313" key="2">
    <source>
        <dbReference type="Proteomes" id="UP001057375"/>
    </source>
</evidence>
<keyword evidence="2" id="KW-1185">Reference proteome</keyword>
<proteinExistence type="predicted"/>
<sequence>MLKGKGAKEYHLFHHVDKFEWFFLPVDLENVVKFEIEGRKRGDGLHPCLYGIRVLMSEAEWREKKSDLRQKREDKERDRLLAHIEGVFRDYKE</sequence>
<accession>A0ABQ5KRB1</accession>
<dbReference type="EMBL" id="BQXS01010902">
    <property type="protein sequence ID" value="GKT35015.1"/>
    <property type="molecule type" value="Genomic_DNA"/>
</dbReference>
<name>A0ABQ5KRB1_9EUKA</name>
<evidence type="ECO:0000313" key="1">
    <source>
        <dbReference type="EMBL" id="GKT35015.1"/>
    </source>
</evidence>
<comment type="caution">
    <text evidence="1">The sequence shown here is derived from an EMBL/GenBank/DDBJ whole genome shotgun (WGS) entry which is preliminary data.</text>
</comment>
<organism evidence="1 2">
    <name type="scientific">Aduncisulcus paluster</name>
    <dbReference type="NCBI Taxonomy" id="2918883"/>
    <lineage>
        <taxon>Eukaryota</taxon>
        <taxon>Metamonada</taxon>
        <taxon>Carpediemonas-like organisms</taxon>
        <taxon>Aduncisulcus</taxon>
    </lineage>
</organism>
<protein>
    <submittedName>
        <fullName evidence="1">Uncharacterized protein</fullName>
    </submittedName>
</protein>
<reference evidence="1" key="1">
    <citation type="submission" date="2022-03" db="EMBL/GenBank/DDBJ databases">
        <title>Draft genome sequence of Aduncisulcus paluster, a free-living microaerophilic Fornicata.</title>
        <authorList>
            <person name="Yuyama I."/>
            <person name="Kume K."/>
            <person name="Tamura T."/>
            <person name="Inagaki Y."/>
            <person name="Hashimoto T."/>
        </authorList>
    </citation>
    <scope>NUCLEOTIDE SEQUENCE</scope>
    <source>
        <strain evidence="1">NY0171</strain>
    </source>
</reference>
<dbReference type="Proteomes" id="UP001057375">
    <property type="component" value="Unassembled WGS sequence"/>
</dbReference>
<gene>
    <name evidence="1" type="ORF">ADUPG1_008264</name>
</gene>